<dbReference type="InterPro" id="IPR029058">
    <property type="entry name" value="AB_hydrolase_fold"/>
</dbReference>
<dbReference type="Pfam" id="PF12697">
    <property type="entry name" value="Abhydrolase_6"/>
    <property type="match status" value="1"/>
</dbReference>
<dbReference type="Proteomes" id="UP001318860">
    <property type="component" value="Unassembled WGS sequence"/>
</dbReference>
<comment type="caution">
    <text evidence="2">The sequence shown here is derived from an EMBL/GenBank/DDBJ whole genome shotgun (WGS) entry which is preliminary data.</text>
</comment>
<dbReference type="InterPro" id="IPR045889">
    <property type="entry name" value="MES/HNL"/>
</dbReference>
<keyword evidence="3" id="KW-1185">Reference proteome</keyword>
<dbReference type="PANTHER" id="PTHR10992">
    <property type="entry name" value="METHYLESTERASE FAMILY MEMBER"/>
    <property type="match status" value="1"/>
</dbReference>
<dbReference type="EMBL" id="JABTTQ020000006">
    <property type="protein sequence ID" value="KAK6152708.1"/>
    <property type="molecule type" value="Genomic_DNA"/>
</dbReference>
<evidence type="ECO:0000259" key="1">
    <source>
        <dbReference type="Pfam" id="PF12697"/>
    </source>
</evidence>
<dbReference type="SUPFAM" id="SSF53474">
    <property type="entry name" value="alpha/beta-Hydrolases"/>
    <property type="match status" value="1"/>
</dbReference>
<evidence type="ECO:0000313" key="2">
    <source>
        <dbReference type="EMBL" id="KAK6152708.1"/>
    </source>
</evidence>
<protein>
    <recommendedName>
        <fullName evidence="1">AB hydrolase-1 domain-containing protein</fullName>
    </recommendedName>
</protein>
<dbReference type="Gene3D" id="3.40.50.1820">
    <property type="entry name" value="alpha/beta hydrolase"/>
    <property type="match status" value="1"/>
</dbReference>
<feature type="domain" description="AB hydrolase-1" evidence="1">
    <location>
        <begin position="13"/>
        <end position="253"/>
    </location>
</feature>
<proteinExistence type="predicted"/>
<name>A0ABR0WZ30_REHGL</name>
<sequence length="266" mass="30080">MSGEIMDKNEYHFVLVHGDCHGAWCWYKLTTLLRSAHHKVTALDLAGCGSDLKRVGEVRSITDYFEPLMLFMEGLPMEERVILVGHSRGGIDISIAMERFPEKIAVAVFVTASMPGPDLDLPTVSKEFEGRLDSPMDNQYTYSQGEDKPPTSYLIGPKFLESELYQLSPPEDLTLATFLIRPSPLFVDFRCPSKETVLTKENYGSVRRVYVVCDEDNLMKDMQRWLIDNNPPDEVKVINGSDHMAMMSKPHDLCSCLLEIGNKYCS</sequence>
<evidence type="ECO:0000313" key="3">
    <source>
        <dbReference type="Proteomes" id="UP001318860"/>
    </source>
</evidence>
<organism evidence="2 3">
    <name type="scientific">Rehmannia glutinosa</name>
    <name type="common">Chinese foxglove</name>
    <dbReference type="NCBI Taxonomy" id="99300"/>
    <lineage>
        <taxon>Eukaryota</taxon>
        <taxon>Viridiplantae</taxon>
        <taxon>Streptophyta</taxon>
        <taxon>Embryophyta</taxon>
        <taxon>Tracheophyta</taxon>
        <taxon>Spermatophyta</taxon>
        <taxon>Magnoliopsida</taxon>
        <taxon>eudicotyledons</taxon>
        <taxon>Gunneridae</taxon>
        <taxon>Pentapetalae</taxon>
        <taxon>asterids</taxon>
        <taxon>lamiids</taxon>
        <taxon>Lamiales</taxon>
        <taxon>Orobanchaceae</taxon>
        <taxon>Rehmannieae</taxon>
        <taxon>Rehmannia</taxon>
    </lineage>
</organism>
<accession>A0ABR0WZ30</accession>
<reference evidence="2 3" key="1">
    <citation type="journal article" date="2021" name="Comput. Struct. Biotechnol. J.">
        <title>De novo genome assembly of the potent medicinal plant Rehmannia glutinosa using nanopore technology.</title>
        <authorList>
            <person name="Ma L."/>
            <person name="Dong C."/>
            <person name="Song C."/>
            <person name="Wang X."/>
            <person name="Zheng X."/>
            <person name="Niu Y."/>
            <person name="Chen S."/>
            <person name="Feng W."/>
        </authorList>
    </citation>
    <scope>NUCLEOTIDE SEQUENCE [LARGE SCALE GENOMIC DNA]</scope>
    <source>
        <strain evidence="2">DH-2019</strain>
    </source>
</reference>
<dbReference type="PANTHER" id="PTHR10992:SF1066">
    <property type="entry name" value="METHYL JASMONATE ESTERASE 1"/>
    <property type="match status" value="1"/>
</dbReference>
<dbReference type="InterPro" id="IPR000073">
    <property type="entry name" value="AB_hydrolase_1"/>
</dbReference>
<gene>
    <name evidence="2" type="ORF">DH2020_012347</name>
</gene>